<protein>
    <submittedName>
        <fullName evidence="2">Uncharacterized protein</fullName>
    </submittedName>
</protein>
<reference evidence="2 3" key="1">
    <citation type="submission" date="2017-11" db="EMBL/GenBank/DDBJ databases">
        <title>De novo assembly and phasing of dikaryotic genomes from two isolates of Puccinia coronata f. sp. avenae, the causal agent of oat crown rust.</title>
        <authorList>
            <person name="Miller M.E."/>
            <person name="Zhang Y."/>
            <person name="Omidvar V."/>
            <person name="Sperschneider J."/>
            <person name="Schwessinger B."/>
            <person name="Raley C."/>
            <person name="Palmer J.M."/>
            <person name="Garnica D."/>
            <person name="Upadhyaya N."/>
            <person name="Rathjen J."/>
            <person name="Taylor J.M."/>
            <person name="Park R.F."/>
            <person name="Dodds P.N."/>
            <person name="Hirsch C.D."/>
            <person name="Kianian S.F."/>
            <person name="Figueroa M."/>
        </authorList>
    </citation>
    <scope>NUCLEOTIDE SEQUENCE [LARGE SCALE GENOMIC DNA]</scope>
    <source>
        <strain evidence="2">12NC29</strain>
    </source>
</reference>
<evidence type="ECO:0000313" key="3">
    <source>
        <dbReference type="Proteomes" id="UP000235388"/>
    </source>
</evidence>
<evidence type="ECO:0000313" key="2">
    <source>
        <dbReference type="EMBL" id="PLW18109.1"/>
    </source>
</evidence>
<name>A0A2N5SXZ8_9BASI</name>
<gene>
    <name evidence="2" type="ORF">PCANC_12705</name>
</gene>
<organism evidence="2 3">
    <name type="scientific">Puccinia coronata f. sp. avenae</name>
    <dbReference type="NCBI Taxonomy" id="200324"/>
    <lineage>
        <taxon>Eukaryota</taxon>
        <taxon>Fungi</taxon>
        <taxon>Dikarya</taxon>
        <taxon>Basidiomycota</taxon>
        <taxon>Pucciniomycotina</taxon>
        <taxon>Pucciniomycetes</taxon>
        <taxon>Pucciniales</taxon>
        <taxon>Pucciniaceae</taxon>
        <taxon>Puccinia</taxon>
    </lineage>
</organism>
<evidence type="ECO:0000256" key="1">
    <source>
        <dbReference type="SAM" id="MobiDB-lite"/>
    </source>
</evidence>
<dbReference type="AlphaFoldDB" id="A0A2N5SXZ8"/>
<feature type="compositionally biased region" description="Basic and acidic residues" evidence="1">
    <location>
        <begin position="90"/>
        <end position="101"/>
    </location>
</feature>
<dbReference type="EMBL" id="PGCJ01000837">
    <property type="protein sequence ID" value="PLW18109.1"/>
    <property type="molecule type" value="Genomic_DNA"/>
</dbReference>
<comment type="caution">
    <text evidence="2">The sequence shown here is derived from an EMBL/GenBank/DDBJ whole genome shotgun (WGS) entry which is preliminary data.</text>
</comment>
<keyword evidence="3" id="KW-1185">Reference proteome</keyword>
<accession>A0A2N5SXZ8</accession>
<proteinExistence type="predicted"/>
<dbReference type="Proteomes" id="UP000235388">
    <property type="component" value="Unassembled WGS sequence"/>
</dbReference>
<dbReference type="OrthoDB" id="2497916at2759"/>
<feature type="region of interest" description="Disordered" evidence="1">
    <location>
        <begin position="82"/>
        <end position="105"/>
    </location>
</feature>
<sequence>MVFISQLKQPELYQLEARWQAFNTEGLKIAPIQPKYMLLNVLCFFLLSKAPKSSLAKRKSDVPSPSEPDNNEQIDQEHLSINETSPSEHPSNDKHSYHMDSPHNGTLGDITLPAIDPIIDSLDTSFYEAHQGNENNPESHAANPLEISPSTAEIRVLQDIFHLDNHHLHKALEMPTGTLSALVFGVIAGVQERALRHGQSDPIGPAGLPESTAAKQFIFTAIAKDKIRDISKEVFLQPNVDAYSRGRYKMGMGDRSFLYLTMQGVKELDLDFKKDFLPPGFVKHDPQAQSKVLLLVRDIHKHLRGTIRNLLLHNVIDREGKHMRTSHKEVEEKTTPLLRGRLAHLSIQTIDTLIHHDGLKKSQWDTIDDQIHQLKALGADYRAAHMKALLQKDHALYFGQDKALFDVDKSAIVMPTEAEVRALIAPKQSTSAA</sequence>